<dbReference type="OrthoDB" id="2430277at2759"/>
<dbReference type="Pfam" id="PF02205">
    <property type="entry name" value="WH2"/>
    <property type="match status" value="1"/>
</dbReference>
<dbReference type="PROSITE" id="PS51082">
    <property type="entry name" value="WH2"/>
    <property type="match status" value="1"/>
</dbReference>
<dbReference type="AlphaFoldDB" id="A0A6A5SQ42"/>
<accession>A0A6A5SQ42</accession>
<feature type="compositionally biased region" description="Low complexity" evidence="1">
    <location>
        <begin position="28"/>
        <end position="43"/>
    </location>
</feature>
<reference evidence="3" key="1">
    <citation type="journal article" date="2020" name="Stud. Mycol.">
        <title>101 Dothideomycetes genomes: a test case for predicting lifestyles and emergence of pathogens.</title>
        <authorList>
            <person name="Haridas S."/>
            <person name="Albert R."/>
            <person name="Binder M."/>
            <person name="Bloem J."/>
            <person name="Labutti K."/>
            <person name="Salamov A."/>
            <person name="Andreopoulos B."/>
            <person name="Baker S."/>
            <person name="Barry K."/>
            <person name="Bills G."/>
            <person name="Bluhm B."/>
            <person name="Cannon C."/>
            <person name="Castanera R."/>
            <person name="Culley D."/>
            <person name="Daum C."/>
            <person name="Ezra D."/>
            <person name="Gonzalez J."/>
            <person name="Henrissat B."/>
            <person name="Kuo A."/>
            <person name="Liang C."/>
            <person name="Lipzen A."/>
            <person name="Lutzoni F."/>
            <person name="Magnuson J."/>
            <person name="Mondo S."/>
            <person name="Nolan M."/>
            <person name="Ohm R."/>
            <person name="Pangilinan J."/>
            <person name="Park H.-J."/>
            <person name="Ramirez L."/>
            <person name="Alfaro M."/>
            <person name="Sun H."/>
            <person name="Tritt A."/>
            <person name="Yoshinaga Y."/>
            <person name="Zwiers L.-H."/>
            <person name="Turgeon B."/>
            <person name="Goodwin S."/>
            <person name="Spatafora J."/>
            <person name="Crous P."/>
            <person name="Grigoriev I."/>
        </authorList>
    </citation>
    <scope>NUCLEOTIDE SEQUENCE</scope>
    <source>
        <strain evidence="3">CBS 161.51</strain>
    </source>
</reference>
<dbReference type="GO" id="GO:0003779">
    <property type="term" value="F:actin binding"/>
    <property type="evidence" value="ECO:0007669"/>
    <property type="project" value="InterPro"/>
</dbReference>
<gene>
    <name evidence="3" type="ORF">EJ02DRAFT_512129</name>
</gene>
<feature type="compositionally biased region" description="Pro residues" evidence="1">
    <location>
        <begin position="303"/>
        <end position="315"/>
    </location>
</feature>
<feature type="domain" description="WH2" evidence="2">
    <location>
        <begin position="43"/>
        <end position="60"/>
    </location>
</feature>
<evidence type="ECO:0000313" key="3">
    <source>
        <dbReference type="EMBL" id="KAF1941804.1"/>
    </source>
</evidence>
<evidence type="ECO:0000313" key="4">
    <source>
        <dbReference type="Proteomes" id="UP000800038"/>
    </source>
</evidence>
<feature type="compositionally biased region" description="Pro residues" evidence="1">
    <location>
        <begin position="95"/>
        <end position="105"/>
    </location>
</feature>
<keyword evidence="4" id="KW-1185">Reference proteome</keyword>
<feature type="region of interest" description="Disordered" evidence="1">
    <location>
        <begin position="1"/>
        <end position="473"/>
    </location>
</feature>
<dbReference type="EMBL" id="ML976042">
    <property type="protein sequence ID" value="KAF1941804.1"/>
    <property type="molecule type" value="Genomic_DNA"/>
</dbReference>
<feature type="compositionally biased region" description="Polar residues" evidence="1">
    <location>
        <begin position="389"/>
        <end position="405"/>
    </location>
</feature>
<feature type="compositionally biased region" description="Pro residues" evidence="1">
    <location>
        <begin position="170"/>
        <end position="197"/>
    </location>
</feature>
<organism evidence="3 4">
    <name type="scientific">Clathrospora elynae</name>
    <dbReference type="NCBI Taxonomy" id="706981"/>
    <lineage>
        <taxon>Eukaryota</taxon>
        <taxon>Fungi</taxon>
        <taxon>Dikarya</taxon>
        <taxon>Ascomycota</taxon>
        <taxon>Pezizomycotina</taxon>
        <taxon>Dothideomycetes</taxon>
        <taxon>Pleosporomycetidae</taxon>
        <taxon>Pleosporales</taxon>
        <taxon>Diademaceae</taxon>
        <taxon>Clathrospora</taxon>
    </lineage>
</organism>
<evidence type="ECO:0000259" key="2">
    <source>
        <dbReference type="PROSITE" id="PS51082"/>
    </source>
</evidence>
<evidence type="ECO:0000256" key="1">
    <source>
        <dbReference type="SAM" id="MobiDB-lite"/>
    </source>
</evidence>
<feature type="compositionally biased region" description="Pro residues" evidence="1">
    <location>
        <begin position="1"/>
        <end position="12"/>
    </location>
</feature>
<proteinExistence type="predicted"/>
<dbReference type="Proteomes" id="UP000800038">
    <property type="component" value="Unassembled WGS sequence"/>
</dbReference>
<dbReference type="InterPro" id="IPR003124">
    <property type="entry name" value="WH2_dom"/>
</dbReference>
<feature type="compositionally biased region" description="Pro residues" evidence="1">
    <location>
        <begin position="362"/>
        <end position="381"/>
    </location>
</feature>
<name>A0A6A5SQ42_9PLEO</name>
<protein>
    <recommendedName>
        <fullName evidence="2">WH2 domain-containing protein</fullName>
    </recommendedName>
</protein>
<sequence>MPPPPPPPPMPPMGRGAGGPPPPPPMPGMKAPGGKPPSGAGRSQGALLGDISKGARLKKVTQINDRSSPIVGKVNDAPSGAPMGAPAIPGMGKPPAVPGLAPPVPGGGNRARSNSDTAGGENAMAAPPQLGGLFAGGMPKLRKSGGVKTGAEQSSTPYLSDPETSRSSVPRPPRGAAPKPPGAPPAPPIPGGRPPLHPIRGGLMDSRPSSVASSISMKPKPPPPIGKKPPMPPPSSRKPSGLAPPPPLSAARAPPVPGGAPPAPPPPPPSSTPSAPPPRPGGVPPAPPLPPSAAPRAPVRSTLPPPPPPSAPPPLNGQYDDDEYDPYKYSASPPPKAPPLNGHAPSLAEQAARNAFGRASPAAPPPPPPASAPAPPPPPSPALSRPASQTPLRSMLDPSSYTLTNGGSGVKSPANPSMGSGTGQKGKVMPIHDLRWRFQDEAQFPRPREFSNGPKRYRAGRGSSVPLDLSAFD</sequence>
<feature type="compositionally biased region" description="Pro residues" evidence="1">
    <location>
        <begin position="219"/>
        <end position="293"/>
    </location>
</feature>
<feature type="compositionally biased region" description="Basic and acidic residues" evidence="1">
    <location>
        <begin position="430"/>
        <end position="440"/>
    </location>
</feature>